<evidence type="ECO:0000313" key="2">
    <source>
        <dbReference type="Proteomes" id="UP001054821"/>
    </source>
</evidence>
<gene>
    <name evidence="1" type="ORF">L3X38_020348</name>
</gene>
<keyword evidence="2" id="KW-1185">Reference proteome</keyword>
<evidence type="ECO:0000313" key="1">
    <source>
        <dbReference type="EMBL" id="KAI5341074.1"/>
    </source>
</evidence>
<sequence length="86" mass="9713">MQDPQRHHLDTAYRLLRYLKGAPGQGLMFSSQSELHLIGYCDADWARCPITCRSVTGYCIFLGNSLVSWKSKKQVTVARSSAEAEY</sequence>
<reference evidence="1 2" key="1">
    <citation type="journal article" date="2022" name="G3 (Bethesda)">
        <title>Whole-genome sequence and methylome profiling of the almond [Prunus dulcis (Mill.) D.A. Webb] cultivar 'Nonpareil'.</title>
        <authorList>
            <person name="D'Amico-Willman K.M."/>
            <person name="Ouma W.Z."/>
            <person name="Meulia T."/>
            <person name="Sideli G.M."/>
            <person name="Gradziel T.M."/>
            <person name="Fresnedo-Ramirez J."/>
        </authorList>
    </citation>
    <scope>NUCLEOTIDE SEQUENCE [LARGE SCALE GENOMIC DNA]</scope>
    <source>
        <strain evidence="1">Clone GOH B32 T37-40</strain>
    </source>
</reference>
<dbReference type="AlphaFoldDB" id="A0AAD4WEC4"/>
<dbReference type="Proteomes" id="UP001054821">
    <property type="component" value="Chromosome 3"/>
</dbReference>
<name>A0AAD4WEC4_PRUDU</name>
<evidence type="ECO:0008006" key="3">
    <source>
        <dbReference type="Google" id="ProtNLM"/>
    </source>
</evidence>
<protein>
    <recommendedName>
        <fullName evidence="3">Mitochondrial protein</fullName>
    </recommendedName>
</protein>
<proteinExistence type="predicted"/>
<organism evidence="1 2">
    <name type="scientific">Prunus dulcis</name>
    <name type="common">Almond</name>
    <name type="synonym">Amygdalus dulcis</name>
    <dbReference type="NCBI Taxonomy" id="3755"/>
    <lineage>
        <taxon>Eukaryota</taxon>
        <taxon>Viridiplantae</taxon>
        <taxon>Streptophyta</taxon>
        <taxon>Embryophyta</taxon>
        <taxon>Tracheophyta</taxon>
        <taxon>Spermatophyta</taxon>
        <taxon>Magnoliopsida</taxon>
        <taxon>eudicotyledons</taxon>
        <taxon>Gunneridae</taxon>
        <taxon>Pentapetalae</taxon>
        <taxon>rosids</taxon>
        <taxon>fabids</taxon>
        <taxon>Rosales</taxon>
        <taxon>Rosaceae</taxon>
        <taxon>Amygdaloideae</taxon>
        <taxon>Amygdaleae</taxon>
        <taxon>Prunus</taxon>
    </lineage>
</organism>
<accession>A0AAD4WEC4</accession>
<dbReference type="CDD" id="cd09272">
    <property type="entry name" value="RNase_HI_RT_Ty1"/>
    <property type="match status" value="1"/>
</dbReference>
<dbReference type="EMBL" id="JAJFAZ020000003">
    <property type="protein sequence ID" value="KAI5341074.1"/>
    <property type="molecule type" value="Genomic_DNA"/>
</dbReference>
<comment type="caution">
    <text evidence="1">The sequence shown here is derived from an EMBL/GenBank/DDBJ whole genome shotgun (WGS) entry which is preliminary data.</text>
</comment>
<dbReference type="PANTHER" id="PTHR11439">
    <property type="entry name" value="GAG-POL-RELATED RETROTRANSPOSON"/>
    <property type="match status" value="1"/>
</dbReference>
<dbReference type="PANTHER" id="PTHR11439:SF470">
    <property type="entry name" value="CYSTEINE-RICH RLK (RECEPTOR-LIKE PROTEIN KINASE) 8"/>
    <property type="match status" value="1"/>
</dbReference>